<dbReference type="GO" id="GO:0003723">
    <property type="term" value="F:RNA binding"/>
    <property type="evidence" value="ECO:0007669"/>
    <property type="project" value="UniProtKB-KW"/>
</dbReference>
<dbReference type="Pfam" id="PF00849">
    <property type="entry name" value="PseudoU_synth_2"/>
    <property type="match status" value="1"/>
</dbReference>
<dbReference type="InterPro" id="IPR006224">
    <property type="entry name" value="PsdUridine_synth_RluA-like_CS"/>
</dbReference>
<accession>A0A084JLF9</accession>
<name>A0A084JLF9_9FIRM</name>
<dbReference type="InterPro" id="IPR002942">
    <property type="entry name" value="S4_RNA-bd"/>
</dbReference>
<dbReference type="RefSeq" id="WP_038281983.1">
    <property type="nucleotide sequence ID" value="NZ_JPME01000015.1"/>
</dbReference>
<dbReference type="NCBIfam" id="TIGR00005">
    <property type="entry name" value="rluA_subfam"/>
    <property type="match status" value="1"/>
</dbReference>
<dbReference type="InterPro" id="IPR006145">
    <property type="entry name" value="PsdUridine_synth_RsuA/RluA"/>
</dbReference>
<keyword evidence="3 6" id="KW-0413">Isomerase</keyword>
<comment type="function">
    <text evidence="6">Responsible for synthesis of pseudouridine from uracil.</text>
</comment>
<dbReference type="InterPro" id="IPR006225">
    <property type="entry name" value="PsdUridine_synth_RluC/D"/>
</dbReference>
<dbReference type="PROSITE" id="PS50889">
    <property type="entry name" value="S4"/>
    <property type="match status" value="1"/>
</dbReference>
<evidence type="ECO:0000259" key="7">
    <source>
        <dbReference type="SMART" id="SM00363"/>
    </source>
</evidence>
<dbReference type="Gene3D" id="3.30.2350.10">
    <property type="entry name" value="Pseudouridine synthase"/>
    <property type="match status" value="1"/>
</dbReference>
<evidence type="ECO:0000256" key="2">
    <source>
        <dbReference type="ARBA" id="ARBA00010876"/>
    </source>
</evidence>
<evidence type="ECO:0000256" key="4">
    <source>
        <dbReference type="PIRSR" id="PIRSR606225-1"/>
    </source>
</evidence>
<dbReference type="PANTHER" id="PTHR21600">
    <property type="entry name" value="MITOCHONDRIAL RNA PSEUDOURIDINE SYNTHASE"/>
    <property type="match status" value="1"/>
</dbReference>
<dbReference type="PROSITE" id="PS01129">
    <property type="entry name" value="PSI_RLU"/>
    <property type="match status" value="1"/>
</dbReference>
<evidence type="ECO:0000313" key="9">
    <source>
        <dbReference type="Proteomes" id="UP000028525"/>
    </source>
</evidence>
<reference evidence="8 9" key="1">
    <citation type="submission" date="2014-07" db="EMBL/GenBank/DDBJ databases">
        <title>Draft genome of Clostridium celerecrescens 152B isolated from sediments associated with methane hydrate from Krishna Godavari basin.</title>
        <authorList>
            <person name="Honkalas V.S."/>
            <person name="Dabir A.P."/>
            <person name="Arora P."/>
            <person name="Dhakephalkar P.K."/>
        </authorList>
    </citation>
    <scope>NUCLEOTIDE SEQUENCE [LARGE SCALE GENOMIC DNA]</scope>
    <source>
        <strain evidence="8 9">152B</strain>
    </source>
</reference>
<dbReference type="EC" id="5.4.99.-" evidence="6"/>
<dbReference type="SUPFAM" id="SSF55120">
    <property type="entry name" value="Pseudouridine synthase"/>
    <property type="match status" value="1"/>
</dbReference>
<dbReference type="InterPro" id="IPR020103">
    <property type="entry name" value="PsdUridine_synth_cat_dom_sf"/>
</dbReference>
<evidence type="ECO:0000256" key="1">
    <source>
        <dbReference type="ARBA" id="ARBA00000073"/>
    </source>
</evidence>
<comment type="similarity">
    <text evidence="2 6">Belongs to the pseudouridine synthase RluA family.</text>
</comment>
<protein>
    <recommendedName>
        <fullName evidence="6">Pseudouridine synthase</fullName>
        <ecNumber evidence="6">5.4.99.-</ecNumber>
    </recommendedName>
</protein>
<dbReference type="Proteomes" id="UP000028525">
    <property type="component" value="Unassembled WGS sequence"/>
</dbReference>
<dbReference type="OrthoDB" id="9807829at2"/>
<keyword evidence="5" id="KW-0694">RNA-binding</keyword>
<evidence type="ECO:0000256" key="3">
    <source>
        <dbReference type="ARBA" id="ARBA00023235"/>
    </source>
</evidence>
<comment type="caution">
    <text evidence="8">The sequence shown here is derived from an EMBL/GenBank/DDBJ whole genome shotgun (WGS) entry which is preliminary data.</text>
</comment>
<feature type="active site" evidence="4">
    <location>
        <position position="145"/>
    </location>
</feature>
<dbReference type="PANTHER" id="PTHR21600:SF83">
    <property type="entry name" value="PSEUDOURIDYLATE SYNTHASE RPUSD4, MITOCHONDRIAL"/>
    <property type="match status" value="1"/>
</dbReference>
<organism evidence="8 9">
    <name type="scientific">Lacrimispora celerecrescens</name>
    <dbReference type="NCBI Taxonomy" id="29354"/>
    <lineage>
        <taxon>Bacteria</taxon>
        <taxon>Bacillati</taxon>
        <taxon>Bacillota</taxon>
        <taxon>Clostridia</taxon>
        <taxon>Lachnospirales</taxon>
        <taxon>Lachnospiraceae</taxon>
        <taxon>Lacrimispora</taxon>
    </lineage>
</organism>
<dbReference type="CDD" id="cd02869">
    <property type="entry name" value="PseudoU_synth_RluA_like"/>
    <property type="match status" value="1"/>
</dbReference>
<evidence type="ECO:0000256" key="6">
    <source>
        <dbReference type="RuleBase" id="RU362028"/>
    </source>
</evidence>
<comment type="catalytic activity">
    <reaction evidence="1 6">
        <text>a uridine in RNA = a pseudouridine in RNA</text>
        <dbReference type="Rhea" id="RHEA:48348"/>
        <dbReference type="Rhea" id="RHEA-COMP:12068"/>
        <dbReference type="Rhea" id="RHEA-COMP:12069"/>
        <dbReference type="ChEBI" id="CHEBI:65314"/>
        <dbReference type="ChEBI" id="CHEBI:65315"/>
    </reaction>
</comment>
<evidence type="ECO:0000256" key="5">
    <source>
        <dbReference type="PROSITE-ProRule" id="PRU00182"/>
    </source>
</evidence>
<keyword evidence="9" id="KW-1185">Reference proteome</keyword>
<dbReference type="Gene3D" id="3.10.290.10">
    <property type="entry name" value="RNA-binding S4 domain"/>
    <property type="match status" value="1"/>
</dbReference>
<sequence length="320" mass="36474">MQSLIVSKNEAGQRLDKLLSKYLNLAEKSFFYKMMRKKNITLNGRKCEGSEMLVEGDEIKLFLSDETIEKFSQVKLQKVKKVSLNIIYEDEHILLVNKPAGMLSQKARESDESLVEYMIDYLVSSGQLSTEQLRSFRPSVCNRLDRNTSGLVVGGKSLAGLQLMSASFKDRSIHKYYQCVVKGQITEKQMITGYLIKSETSNQVTVHKQEVPGSAPIATEYEPVKWQEGYTLLKVTLITGRTHQIRAHLSSIGHPIVGDYKYGDSKVNEEAKRLYHIQSQLLHSYQVTFPKLSEPLAYLSGRTFYAPLPKTFSKICKDWR</sequence>
<evidence type="ECO:0000313" key="8">
    <source>
        <dbReference type="EMBL" id="KEZ89793.1"/>
    </source>
</evidence>
<dbReference type="SMART" id="SM00363">
    <property type="entry name" value="S4"/>
    <property type="match status" value="1"/>
</dbReference>
<feature type="domain" description="RNA-binding S4" evidence="7">
    <location>
        <begin position="13"/>
        <end position="73"/>
    </location>
</feature>
<gene>
    <name evidence="8" type="ORF">IO98_14095</name>
</gene>
<proteinExistence type="inferred from homology"/>
<dbReference type="GO" id="GO:0000455">
    <property type="term" value="P:enzyme-directed rRNA pseudouridine synthesis"/>
    <property type="evidence" value="ECO:0007669"/>
    <property type="project" value="UniProtKB-ARBA"/>
</dbReference>
<dbReference type="AlphaFoldDB" id="A0A084JLF9"/>
<dbReference type="GO" id="GO:0120159">
    <property type="term" value="F:rRNA pseudouridine synthase activity"/>
    <property type="evidence" value="ECO:0007669"/>
    <property type="project" value="UniProtKB-ARBA"/>
</dbReference>
<dbReference type="EMBL" id="JPME01000015">
    <property type="protein sequence ID" value="KEZ89793.1"/>
    <property type="molecule type" value="Genomic_DNA"/>
</dbReference>
<dbReference type="CDD" id="cd00165">
    <property type="entry name" value="S4"/>
    <property type="match status" value="1"/>
</dbReference>
<dbReference type="STRING" id="29354.IO98_14095"/>
<dbReference type="InterPro" id="IPR050188">
    <property type="entry name" value="RluA_PseudoU_synthase"/>
</dbReference>
<dbReference type="InterPro" id="IPR036986">
    <property type="entry name" value="S4_RNA-bd_sf"/>
</dbReference>